<dbReference type="GO" id="GO:0005829">
    <property type="term" value="C:cytosol"/>
    <property type="evidence" value="ECO:0007669"/>
    <property type="project" value="TreeGrafter"/>
</dbReference>
<dbReference type="InterPro" id="IPR001155">
    <property type="entry name" value="OxRdtase_FMN_N"/>
</dbReference>
<gene>
    <name evidence="2" type="ORF">DFP86_11399</name>
</gene>
<feature type="domain" description="NADH:flavin oxidoreductase/NADH oxidase N-terminal" evidence="1">
    <location>
        <begin position="6"/>
        <end position="319"/>
    </location>
</feature>
<dbReference type="Gene3D" id="3.20.20.70">
    <property type="entry name" value="Aldolase class I"/>
    <property type="match status" value="1"/>
</dbReference>
<name>A0A4R7B1E7_9NEIS</name>
<dbReference type="PANTHER" id="PTHR22893:SF91">
    <property type="entry name" value="NADPH DEHYDROGENASE 2-RELATED"/>
    <property type="match status" value="1"/>
</dbReference>
<dbReference type="GO" id="GO:0016491">
    <property type="term" value="F:oxidoreductase activity"/>
    <property type="evidence" value="ECO:0007669"/>
    <property type="project" value="InterPro"/>
</dbReference>
<dbReference type="EMBL" id="SNZP01000013">
    <property type="protein sequence ID" value="TDR73592.1"/>
    <property type="molecule type" value="Genomic_DNA"/>
</dbReference>
<keyword evidence="3" id="KW-1185">Reference proteome</keyword>
<evidence type="ECO:0000259" key="1">
    <source>
        <dbReference type="Pfam" id="PF00724"/>
    </source>
</evidence>
<dbReference type="InterPro" id="IPR013785">
    <property type="entry name" value="Aldolase_TIM"/>
</dbReference>
<dbReference type="Proteomes" id="UP000295611">
    <property type="component" value="Unassembled WGS sequence"/>
</dbReference>
<organism evidence="2 3">
    <name type="scientific">Paludibacterium purpuratum</name>
    <dbReference type="NCBI Taxonomy" id="1144873"/>
    <lineage>
        <taxon>Bacteria</taxon>
        <taxon>Pseudomonadati</taxon>
        <taxon>Pseudomonadota</taxon>
        <taxon>Betaproteobacteria</taxon>
        <taxon>Neisseriales</taxon>
        <taxon>Chromobacteriaceae</taxon>
        <taxon>Paludibacterium</taxon>
    </lineage>
</organism>
<reference evidence="2 3" key="1">
    <citation type="submission" date="2019-03" db="EMBL/GenBank/DDBJ databases">
        <title>Genomic Encyclopedia of Type Strains, Phase III (KMG-III): the genomes of soil and plant-associated and newly described type strains.</title>
        <authorList>
            <person name="Whitman W."/>
        </authorList>
    </citation>
    <scope>NUCLEOTIDE SEQUENCE [LARGE SCALE GENOMIC DNA]</scope>
    <source>
        <strain evidence="2 3">CECT 8976</strain>
    </source>
</reference>
<dbReference type="PANTHER" id="PTHR22893">
    <property type="entry name" value="NADH OXIDOREDUCTASE-RELATED"/>
    <property type="match status" value="1"/>
</dbReference>
<comment type="caution">
    <text evidence="2">The sequence shown here is derived from an EMBL/GenBank/DDBJ whole genome shotgun (WGS) entry which is preliminary data.</text>
</comment>
<dbReference type="OrthoDB" id="8985337at2"/>
<dbReference type="SUPFAM" id="SSF51395">
    <property type="entry name" value="FMN-linked oxidoreductases"/>
    <property type="match status" value="1"/>
</dbReference>
<proteinExistence type="predicted"/>
<dbReference type="GO" id="GO:0010181">
    <property type="term" value="F:FMN binding"/>
    <property type="evidence" value="ECO:0007669"/>
    <property type="project" value="InterPro"/>
</dbReference>
<dbReference type="Pfam" id="PF00724">
    <property type="entry name" value="Oxidored_FMN"/>
    <property type="match status" value="1"/>
</dbReference>
<sequence>MSSSILLSPTLIGTISVANRIALATGLTNLRADARGIPTMAATDLGPAGMLLAPPATIAATGYAHMGMPGLFNTEQWRGWQTVICASRQAGYRLALPLTHAGRVSHRRLQPRRRAPLAPSASQAACFTSIANAHGGVTRARCGRARALGAHEIEGLTEAFHRGAAQALAAGADWVEIDAAHGYLLHQFLSPAINRRNDHYGGSLTNRLHLVLAVLDAALQNCAANLLGLALAPCGVFNGLLSGTALAEASLELASQANARGLAYLRIIEPTWPFGPQISERWWRQLRQAFHGPLIVTTHHGQEHAARHLDAGFADMVCCSTAADTCRQIA</sequence>
<dbReference type="RefSeq" id="WP_133682845.1">
    <property type="nucleotide sequence ID" value="NZ_SNZP01000013.1"/>
</dbReference>
<accession>A0A4R7B1E7</accession>
<dbReference type="AlphaFoldDB" id="A0A4R7B1E7"/>
<dbReference type="InterPro" id="IPR045247">
    <property type="entry name" value="Oye-like"/>
</dbReference>
<evidence type="ECO:0000313" key="3">
    <source>
        <dbReference type="Proteomes" id="UP000295611"/>
    </source>
</evidence>
<evidence type="ECO:0000313" key="2">
    <source>
        <dbReference type="EMBL" id="TDR73592.1"/>
    </source>
</evidence>
<protein>
    <submittedName>
        <fullName evidence="2">N-ethylmaleimide reductase</fullName>
    </submittedName>
</protein>